<proteinExistence type="predicted"/>
<reference evidence="10" key="1">
    <citation type="submission" date="2019-06" db="EMBL/GenBank/DDBJ databases">
        <title>Complete genome sequence of Methylogaea oryzae strain JCM16910.</title>
        <authorList>
            <person name="Asakawa S."/>
        </authorList>
    </citation>
    <scope>NUCLEOTIDE SEQUENCE</scope>
    <source>
        <strain evidence="10">E10</strain>
    </source>
</reference>
<dbReference type="GO" id="GO:0005886">
    <property type="term" value="C:plasma membrane"/>
    <property type="evidence" value="ECO:0007669"/>
    <property type="project" value="UniProtKB-SubCell"/>
</dbReference>
<evidence type="ECO:0000256" key="6">
    <source>
        <dbReference type="ARBA" id="ARBA00022801"/>
    </source>
</evidence>
<dbReference type="InterPro" id="IPR022371">
    <property type="entry name" value="Exopolyphosphatase"/>
</dbReference>
<dbReference type="PANTHER" id="PTHR30005:SF14">
    <property type="entry name" value="EXOPOLYPHOSPHATASE"/>
    <property type="match status" value="1"/>
</dbReference>
<keyword evidence="6" id="KW-0378">Hydrolase</keyword>
<dbReference type="Pfam" id="PF02541">
    <property type="entry name" value="Ppx-GppA"/>
    <property type="match status" value="1"/>
</dbReference>
<name>A0A8D4VNB2_9GAMM</name>
<feature type="domain" description="Ppx/GppA phosphatase C-terminal" evidence="9">
    <location>
        <begin position="312"/>
        <end position="486"/>
    </location>
</feature>
<comment type="cofactor">
    <cofactor evidence="1">
        <name>Mg(2+)</name>
        <dbReference type="ChEBI" id="CHEBI:18420"/>
    </cofactor>
</comment>
<dbReference type="RefSeq" id="WP_221048798.1">
    <property type="nucleotide sequence ID" value="NZ_AP019782.1"/>
</dbReference>
<dbReference type="InterPro" id="IPR030673">
    <property type="entry name" value="PyroPPase_GppA_Ppx"/>
</dbReference>
<gene>
    <name evidence="10" type="ORF">MoryE10_16490</name>
</gene>
<evidence type="ECO:0000259" key="9">
    <source>
        <dbReference type="Pfam" id="PF21447"/>
    </source>
</evidence>
<evidence type="ECO:0000256" key="5">
    <source>
        <dbReference type="ARBA" id="ARBA00022475"/>
    </source>
</evidence>
<evidence type="ECO:0000256" key="4">
    <source>
        <dbReference type="ARBA" id="ARBA00020416"/>
    </source>
</evidence>
<dbReference type="PIRSF" id="PIRSF001267">
    <property type="entry name" value="Pyrophosphatase_GppA_Ppx"/>
    <property type="match status" value="1"/>
</dbReference>
<accession>A0A8D4VNB2</accession>
<evidence type="ECO:0000256" key="3">
    <source>
        <dbReference type="ARBA" id="ARBA00011738"/>
    </source>
</evidence>
<evidence type="ECO:0000256" key="2">
    <source>
        <dbReference type="ARBA" id="ARBA00004202"/>
    </source>
</evidence>
<protein>
    <recommendedName>
        <fullName evidence="4">Exopolyphosphatase</fullName>
    </recommendedName>
</protein>
<evidence type="ECO:0000313" key="10">
    <source>
        <dbReference type="EMBL" id="BBL71043.1"/>
    </source>
</evidence>
<evidence type="ECO:0000313" key="11">
    <source>
        <dbReference type="Proteomes" id="UP000824988"/>
    </source>
</evidence>
<dbReference type="Pfam" id="PF21447">
    <property type="entry name" value="Ppx-GppA_III"/>
    <property type="match status" value="1"/>
</dbReference>
<dbReference type="GO" id="GO:0004309">
    <property type="term" value="F:exopolyphosphatase activity"/>
    <property type="evidence" value="ECO:0007669"/>
    <property type="project" value="InterPro"/>
</dbReference>
<dbReference type="KEGG" id="moz:MoryE10_16490"/>
<evidence type="ECO:0000256" key="1">
    <source>
        <dbReference type="ARBA" id="ARBA00001946"/>
    </source>
</evidence>
<dbReference type="FunFam" id="3.30.420.40:FF:000023">
    <property type="entry name" value="Guanosine-5'-triphosphate,3'-diphosphate pyrophosphatase"/>
    <property type="match status" value="1"/>
</dbReference>
<comment type="subcellular location">
    <subcellularLocation>
        <location evidence="2">Cell membrane</location>
        <topology evidence="2">Peripheral membrane protein</topology>
    </subcellularLocation>
</comment>
<organism evidence="10 11">
    <name type="scientific">Methylogaea oryzae</name>
    <dbReference type="NCBI Taxonomy" id="1295382"/>
    <lineage>
        <taxon>Bacteria</taxon>
        <taxon>Pseudomonadati</taxon>
        <taxon>Pseudomonadota</taxon>
        <taxon>Gammaproteobacteria</taxon>
        <taxon>Methylococcales</taxon>
        <taxon>Methylococcaceae</taxon>
        <taxon>Methylogaea</taxon>
    </lineage>
</organism>
<feature type="domain" description="Ppx/GppA phosphatase N-terminal" evidence="8">
    <location>
        <begin position="24"/>
        <end position="306"/>
    </location>
</feature>
<keyword evidence="5" id="KW-1003">Cell membrane</keyword>
<evidence type="ECO:0000259" key="8">
    <source>
        <dbReference type="Pfam" id="PF02541"/>
    </source>
</evidence>
<dbReference type="NCBIfam" id="TIGR03706">
    <property type="entry name" value="exo_poly_only"/>
    <property type="match status" value="1"/>
</dbReference>
<dbReference type="FunFam" id="3.30.420.150:FF:000001">
    <property type="entry name" value="Guanosine-5'-triphosphate,3'-diphosphate pyrophosphatase"/>
    <property type="match status" value="1"/>
</dbReference>
<dbReference type="CDD" id="cd24053">
    <property type="entry name" value="ASKHA_NBD_EcPPX-GppA-like"/>
    <property type="match status" value="1"/>
</dbReference>
<dbReference type="Proteomes" id="UP000824988">
    <property type="component" value="Chromosome"/>
</dbReference>
<dbReference type="InterPro" id="IPR050273">
    <property type="entry name" value="GppA/Ppx_hydrolase"/>
</dbReference>
<dbReference type="AlphaFoldDB" id="A0A8D4VNB2"/>
<dbReference type="EMBL" id="AP019782">
    <property type="protein sequence ID" value="BBL71043.1"/>
    <property type="molecule type" value="Genomic_DNA"/>
</dbReference>
<dbReference type="InterPro" id="IPR003695">
    <property type="entry name" value="Ppx_GppA_N"/>
</dbReference>
<evidence type="ECO:0000256" key="7">
    <source>
        <dbReference type="ARBA" id="ARBA00023136"/>
    </source>
</evidence>
<dbReference type="InterPro" id="IPR048950">
    <property type="entry name" value="Ppx_GppA_C"/>
</dbReference>
<dbReference type="GO" id="GO:0006798">
    <property type="term" value="P:polyphosphate catabolic process"/>
    <property type="evidence" value="ECO:0007669"/>
    <property type="project" value="TreeGrafter"/>
</dbReference>
<keyword evidence="7" id="KW-0472">Membrane</keyword>
<sequence length="500" mass="55416">MPKSKTPQTVAAVDLGSNSFHMLIANWRDGQLQTQDRLREMVRLGAGLTKSGKLTEAAQQRALECLERFGQRVRDLPHGSVRAVGTKTLRTTSDAEAFLAKAEQALGHPIEIVSGIEEARLIYLGVARSLAFDDKTRMVMDIGGGSTEYIIGESMQTRFKESLDMGCVSMTNRFFADGKISAKAFKRAVIAAQQELEPCAMQLHNGRWQEAIGASGTLRAVNKLISSLGWSNQGITPSALEKLVEAVIAAGHVDKLRLPDLNPQRAPVFPGGLAILYATFQTLKIERMIVSDGALREGLIYDLLGRFRHEDVRAQSVADLAKRFHADDAHAERITDTLRRFLPQTQFSGGLADEEEALQWLDWAARLHEIGLDIAHHQYHKHGAYIIENADLPGFSQQDQKLLATLVQSHRRKFPSKLFKDLVAPWNRQAPTLAWLLRLAVVLHRGRHGDPLPPLSLDANEMGAVLRFPPDWLLQHPLTEADLAQEAAYLAEAGIKLSYC</sequence>
<comment type="subunit">
    <text evidence="3">Homodimer.</text>
</comment>
<keyword evidence="11" id="KW-1185">Reference proteome</keyword>
<dbReference type="PANTHER" id="PTHR30005">
    <property type="entry name" value="EXOPOLYPHOSPHATASE"/>
    <property type="match status" value="1"/>
</dbReference>